<dbReference type="Proteomes" id="UP000318081">
    <property type="component" value="Chromosome"/>
</dbReference>
<evidence type="ECO:0000313" key="2">
    <source>
        <dbReference type="Proteomes" id="UP000318081"/>
    </source>
</evidence>
<gene>
    <name evidence="1" type="ORF">TBK1r_75120</name>
</gene>
<accession>A0ABX5Y8C4</accession>
<protein>
    <submittedName>
        <fullName evidence="1">Uncharacterized protein</fullName>
    </submittedName>
</protein>
<keyword evidence="2" id="KW-1185">Reference proteome</keyword>
<evidence type="ECO:0000313" key="1">
    <source>
        <dbReference type="EMBL" id="QDV88479.1"/>
    </source>
</evidence>
<sequence>MHGMLYSVCRIGRRDRKLEAYATGDSVTSMTNQRVAHVE</sequence>
<organism evidence="1 2">
    <name type="scientific">Stieleria magnilauensis</name>
    <dbReference type="NCBI Taxonomy" id="2527963"/>
    <lineage>
        <taxon>Bacteria</taxon>
        <taxon>Pseudomonadati</taxon>
        <taxon>Planctomycetota</taxon>
        <taxon>Planctomycetia</taxon>
        <taxon>Pirellulales</taxon>
        <taxon>Pirellulaceae</taxon>
        <taxon>Stieleria</taxon>
    </lineage>
</organism>
<name>A0ABX5Y8C4_9BACT</name>
<proteinExistence type="predicted"/>
<reference evidence="1 2" key="1">
    <citation type="submission" date="2019-02" db="EMBL/GenBank/DDBJ databases">
        <title>Deep-cultivation of Planctomycetes and their phenomic and genomic characterization uncovers novel biology.</title>
        <authorList>
            <person name="Wiegand S."/>
            <person name="Jogler M."/>
            <person name="Boedeker C."/>
            <person name="Pinto D."/>
            <person name="Vollmers J."/>
            <person name="Rivas-Marin E."/>
            <person name="Kohn T."/>
            <person name="Peeters S.H."/>
            <person name="Heuer A."/>
            <person name="Rast P."/>
            <person name="Oberbeckmann S."/>
            <person name="Bunk B."/>
            <person name="Jeske O."/>
            <person name="Meyerdierks A."/>
            <person name="Storesund J.E."/>
            <person name="Kallscheuer N."/>
            <person name="Luecker S."/>
            <person name="Lage O.M."/>
            <person name="Pohl T."/>
            <person name="Merkel B.J."/>
            <person name="Hornburger P."/>
            <person name="Mueller R.-W."/>
            <person name="Bruemmer F."/>
            <person name="Labrenz M."/>
            <person name="Spormann A.M."/>
            <person name="Op den Camp H."/>
            <person name="Overmann J."/>
            <person name="Amann R."/>
            <person name="Jetten M.S.M."/>
            <person name="Mascher T."/>
            <person name="Medema M.H."/>
            <person name="Devos D.P."/>
            <person name="Kaster A.-K."/>
            <person name="Ovreas L."/>
            <person name="Rohde M."/>
            <person name="Galperin M.Y."/>
            <person name="Jogler C."/>
        </authorList>
    </citation>
    <scope>NUCLEOTIDE SEQUENCE [LARGE SCALE GENOMIC DNA]</scope>
    <source>
        <strain evidence="1 2">TBK1r</strain>
    </source>
</reference>
<dbReference type="EMBL" id="CP036432">
    <property type="protein sequence ID" value="QDV88479.1"/>
    <property type="molecule type" value="Genomic_DNA"/>
</dbReference>